<dbReference type="Proteomes" id="UP000001844">
    <property type="component" value="Chromosome"/>
</dbReference>
<feature type="domain" description="Plasmid pRiA4b Orf3-like" evidence="1">
    <location>
        <begin position="8"/>
        <end position="44"/>
    </location>
</feature>
<dbReference type="EMBL" id="CP001798">
    <property type="protein sequence ID" value="ADE16541.1"/>
    <property type="molecule type" value="Genomic_DNA"/>
</dbReference>
<name>D5C1I9_NITHN</name>
<dbReference type="AlphaFoldDB" id="D5C1I9"/>
<dbReference type="HOGENOM" id="CLU_193602_1_0_6"/>
<dbReference type="eggNOG" id="COG4974">
    <property type="taxonomic scope" value="Bacteria"/>
</dbReference>
<dbReference type="RefSeq" id="WP_013034390.1">
    <property type="nucleotide sequence ID" value="NC_013960.1"/>
</dbReference>
<dbReference type="PANTHER" id="PTHR41878:SF1">
    <property type="entry name" value="TNPR PROTEIN"/>
    <property type="match status" value="1"/>
</dbReference>
<dbReference type="STRING" id="472759.Nhal_3517"/>
<accession>D5C1I9</accession>
<dbReference type="KEGG" id="nhl:Nhal_3517"/>
<dbReference type="InterPro" id="IPR024047">
    <property type="entry name" value="MM3350-like_sf"/>
</dbReference>
<dbReference type="OrthoDB" id="9816539at2"/>
<evidence type="ECO:0000313" key="3">
    <source>
        <dbReference type="Proteomes" id="UP000001844"/>
    </source>
</evidence>
<dbReference type="Gene3D" id="3.10.290.30">
    <property type="entry name" value="MM3350-like"/>
    <property type="match status" value="1"/>
</dbReference>
<sequence>MAVKQLRKIYQLKVTLEGSKPPIWRRILVPSTMTLPKFHDVLQITRYCR</sequence>
<protein>
    <recommendedName>
        <fullName evidence="1">Plasmid pRiA4b Orf3-like domain-containing protein</fullName>
    </recommendedName>
</protein>
<evidence type="ECO:0000313" key="2">
    <source>
        <dbReference type="EMBL" id="ADE16541.1"/>
    </source>
</evidence>
<evidence type="ECO:0000259" key="1">
    <source>
        <dbReference type="Pfam" id="PF07929"/>
    </source>
</evidence>
<reference evidence="3" key="1">
    <citation type="submission" date="2010-04" db="EMBL/GenBank/DDBJ databases">
        <title>Complete genome sequence of Nitrosococcus halophilus Nc4, a salt-adapted, aerobic obligate ammonia-oxidizing sulfur purple bacterium.</title>
        <authorList>
            <consortium name="US DOE Joint Genome Institute"/>
            <person name="Campbell M.A."/>
            <person name="Malfatti S.A."/>
            <person name="Chain P.S.G."/>
            <person name="Heidelberg J.F."/>
            <person name="Ward B.B."/>
            <person name="Klotz M.G."/>
        </authorList>
    </citation>
    <scope>NUCLEOTIDE SEQUENCE [LARGE SCALE GENOMIC DNA]</scope>
    <source>
        <strain evidence="3">Nc4</strain>
    </source>
</reference>
<dbReference type="PANTHER" id="PTHR41878">
    <property type="entry name" value="LEXA REPRESSOR-RELATED"/>
    <property type="match status" value="1"/>
</dbReference>
<dbReference type="Pfam" id="PF07929">
    <property type="entry name" value="PRiA4_ORF3"/>
    <property type="match status" value="1"/>
</dbReference>
<dbReference type="InterPro" id="IPR012912">
    <property type="entry name" value="Plasmid_pRiA4b_Orf3-like"/>
</dbReference>
<proteinExistence type="predicted"/>
<gene>
    <name evidence="2" type="ordered locus">Nhal_3517</name>
</gene>
<keyword evidence="3" id="KW-1185">Reference proteome</keyword>
<dbReference type="SUPFAM" id="SSF159941">
    <property type="entry name" value="MM3350-like"/>
    <property type="match status" value="1"/>
</dbReference>
<organism evidence="2 3">
    <name type="scientific">Nitrosococcus halophilus (strain Nc4)</name>
    <dbReference type="NCBI Taxonomy" id="472759"/>
    <lineage>
        <taxon>Bacteria</taxon>
        <taxon>Pseudomonadati</taxon>
        <taxon>Pseudomonadota</taxon>
        <taxon>Gammaproteobacteria</taxon>
        <taxon>Chromatiales</taxon>
        <taxon>Chromatiaceae</taxon>
        <taxon>Nitrosococcus</taxon>
    </lineage>
</organism>